<keyword evidence="3" id="KW-0238">DNA-binding</keyword>
<reference evidence="6" key="1">
    <citation type="submission" date="2023-02" db="EMBL/GenBank/DDBJ databases">
        <title>Description of Roseinatronobacter alkalisoli sp. nov., an alkaliphilic bacerium isolated from soda soil.</title>
        <authorList>
            <person name="Wei W."/>
        </authorList>
    </citation>
    <scope>NUCLEOTIDE SEQUENCE</scope>
    <source>
        <strain evidence="6">HJB301</strain>
    </source>
</reference>
<dbReference type="PROSITE" id="PS50931">
    <property type="entry name" value="HTH_LYSR"/>
    <property type="match status" value="1"/>
</dbReference>
<dbReference type="PANTHER" id="PTHR30346">
    <property type="entry name" value="TRANSCRIPTIONAL DUAL REGULATOR HCAR-RELATED"/>
    <property type="match status" value="1"/>
</dbReference>
<keyword evidence="4" id="KW-0804">Transcription</keyword>
<dbReference type="InterPro" id="IPR036390">
    <property type="entry name" value="WH_DNA-bd_sf"/>
</dbReference>
<accession>A0ABT5TD10</accession>
<name>A0ABT5TD10_9RHOB</name>
<dbReference type="SUPFAM" id="SSF53850">
    <property type="entry name" value="Periplasmic binding protein-like II"/>
    <property type="match status" value="1"/>
</dbReference>
<dbReference type="Pfam" id="PF00126">
    <property type="entry name" value="HTH_1"/>
    <property type="match status" value="1"/>
</dbReference>
<evidence type="ECO:0000256" key="3">
    <source>
        <dbReference type="ARBA" id="ARBA00023125"/>
    </source>
</evidence>
<proteinExistence type="inferred from homology"/>
<comment type="caution">
    <text evidence="6">The sequence shown here is derived from an EMBL/GenBank/DDBJ whole genome shotgun (WGS) entry which is preliminary data.</text>
</comment>
<dbReference type="InterPro" id="IPR005119">
    <property type="entry name" value="LysR_subst-bd"/>
</dbReference>
<organism evidence="6 7">
    <name type="scientific">Roseinatronobacter alkalisoli</name>
    <dbReference type="NCBI Taxonomy" id="3028235"/>
    <lineage>
        <taxon>Bacteria</taxon>
        <taxon>Pseudomonadati</taxon>
        <taxon>Pseudomonadota</taxon>
        <taxon>Alphaproteobacteria</taxon>
        <taxon>Rhodobacterales</taxon>
        <taxon>Paracoccaceae</taxon>
        <taxon>Roseinatronobacter</taxon>
    </lineage>
</organism>
<dbReference type="RefSeq" id="WP_274353567.1">
    <property type="nucleotide sequence ID" value="NZ_JAQZSM010000021.1"/>
</dbReference>
<evidence type="ECO:0000256" key="2">
    <source>
        <dbReference type="ARBA" id="ARBA00023015"/>
    </source>
</evidence>
<evidence type="ECO:0000259" key="5">
    <source>
        <dbReference type="PROSITE" id="PS50931"/>
    </source>
</evidence>
<sequence>MAVEAMRRLKISVQNEPLRLLHRRIPMAALIQALAVAEYLSFHRAALALGTSQSSVSTRIKALEADLGIILFDRNTRGVRLTKAGRCFVGQVDDALGILDHAIKTAGMQARGEDGELRIGIHALTAGCFLHRLLERFHDNHPGVRLHITESTAHHAQFMVREGRLDVAFMACTHEIPDLNSRVIWRDRLMVALPPMHPLAAQIDVEWRQLAQETFLVRQGGSGPQVHGLIVARSAGKWPVPSIQRFDVGGSALLSMIAAGHGISLFVEEMTTAVVANVAFLPIRDEPETVAFSAVWAPRNRDPALVNLLTLASKASRAYPKSDSR</sequence>
<dbReference type="InterPro" id="IPR000847">
    <property type="entry name" value="LysR_HTH_N"/>
</dbReference>
<feature type="domain" description="HTH lysR-type" evidence="5">
    <location>
        <begin position="34"/>
        <end position="82"/>
    </location>
</feature>
<keyword evidence="7" id="KW-1185">Reference proteome</keyword>
<dbReference type="CDD" id="cd08414">
    <property type="entry name" value="PBP2_LTTR_aromatics_like"/>
    <property type="match status" value="1"/>
</dbReference>
<dbReference type="Pfam" id="PF03466">
    <property type="entry name" value="LysR_substrate"/>
    <property type="match status" value="1"/>
</dbReference>
<evidence type="ECO:0000313" key="6">
    <source>
        <dbReference type="EMBL" id="MDD7972891.1"/>
    </source>
</evidence>
<dbReference type="PANTHER" id="PTHR30346:SF0">
    <property type="entry name" value="HCA OPERON TRANSCRIPTIONAL ACTIVATOR HCAR"/>
    <property type="match status" value="1"/>
</dbReference>
<dbReference type="InterPro" id="IPR036388">
    <property type="entry name" value="WH-like_DNA-bd_sf"/>
</dbReference>
<comment type="similarity">
    <text evidence="1">Belongs to the LysR transcriptional regulatory family.</text>
</comment>
<evidence type="ECO:0000313" key="7">
    <source>
        <dbReference type="Proteomes" id="UP001431784"/>
    </source>
</evidence>
<dbReference type="Proteomes" id="UP001431784">
    <property type="component" value="Unassembled WGS sequence"/>
</dbReference>
<dbReference type="SUPFAM" id="SSF46785">
    <property type="entry name" value="Winged helix' DNA-binding domain"/>
    <property type="match status" value="1"/>
</dbReference>
<gene>
    <name evidence="6" type="ORF">PUT78_17500</name>
</gene>
<dbReference type="Gene3D" id="1.10.10.10">
    <property type="entry name" value="Winged helix-like DNA-binding domain superfamily/Winged helix DNA-binding domain"/>
    <property type="match status" value="1"/>
</dbReference>
<keyword evidence="2" id="KW-0805">Transcription regulation</keyword>
<evidence type="ECO:0000256" key="1">
    <source>
        <dbReference type="ARBA" id="ARBA00009437"/>
    </source>
</evidence>
<dbReference type="Gene3D" id="3.40.190.10">
    <property type="entry name" value="Periplasmic binding protein-like II"/>
    <property type="match status" value="2"/>
</dbReference>
<evidence type="ECO:0000256" key="4">
    <source>
        <dbReference type="ARBA" id="ARBA00023163"/>
    </source>
</evidence>
<dbReference type="EMBL" id="JAQZSM010000021">
    <property type="protein sequence ID" value="MDD7972891.1"/>
    <property type="molecule type" value="Genomic_DNA"/>
</dbReference>
<protein>
    <submittedName>
        <fullName evidence="6">LysR family transcriptional regulator</fullName>
    </submittedName>
</protein>
<dbReference type="PRINTS" id="PR00039">
    <property type="entry name" value="HTHLYSR"/>
</dbReference>